<feature type="region of interest" description="Disordered" evidence="1">
    <location>
        <begin position="54"/>
        <end position="82"/>
    </location>
</feature>
<proteinExistence type="predicted"/>
<sequence length="131" mass="14554">MFERKGSWLPLFSTLLGCTMFQDFFGPFGTSGLPLVLEADKKVMHPISLRPARAMLGQSDGQLEKKGDAVAGGRKHDPRNDDLRSTLDQLYVELQRSAVPDEMARLASQVQLALNARRKKSLTPSPRRSSL</sequence>
<dbReference type="AlphaFoldDB" id="A0A7Y0AYJ6"/>
<evidence type="ECO:0000313" key="3">
    <source>
        <dbReference type="Proteomes" id="UP000541470"/>
    </source>
</evidence>
<evidence type="ECO:0000256" key="1">
    <source>
        <dbReference type="SAM" id="MobiDB-lite"/>
    </source>
</evidence>
<keyword evidence="3" id="KW-1185">Reference proteome</keyword>
<reference evidence="2 3" key="1">
    <citation type="submission" date="2020-04" db="EMBL/GenBank/DDBJ databases">
        <title>Rhizobium sp. S-51 isolated from soil.</title>
        <authorList>
            <person name="Dahal R.H."/>
        </authorList>
    </citation>
    <scope>NUCLEOTIDE SEQUENCE [LARGE SCALE GENOMIC DNA]</scope>
    <source>
        <strain evidence="2 3">S-51</strain>
    </source>
</reference>
<organism evidence="2 3">
    <name type="scientific">Rhizobium terricola</name>
    <dbReference type="NCBI Taxonomy" id="2728849"/>
    <lineage>
        <taxon>Bacteria</taxon>
        <taxon>Pseudomonadati</taxon>
        <taxon>Pseudomonadota</taxon>
        <taxon>Alphaproteobacteria</taxon>
        <taxon>Hyphomicrobiales</taxon>
        <taxon>Rhizobiaceae</taxon>
        <taxon>Rhizobium/Agrobacterium group</taxon>
        <taxon>Rhizobium</taxon>
    </lineage>
</organism>
<evidence type="ECO:0000313" key="2">
    <source>
        <dbReference type="EMBL" id="NML75862.1"/>
    </source>
</evidence>
<accession>A0A7Y0AYJ6</accession>
<comment type="caution">
    <text evidence="2">The sequence shown here is derived from an EMBL/GenBank/DDBJ whole genome shotgun (WGS) entry which is preliminary data.</text>
</comment>
<gene>
    <name evidence="2" type="ORF">HHL25_17150</name>
</gene>
<dbReference type="EMBL" id="JABBGK010000003">
    <property type="protein sequence ID" value="NML75862.1"/>
    <property type="molecule type" value="Genomic_DNA"/>
</dbReference>
<feature type="compositionally biased region" description="Basic and acidic residues" evidence="1">
    <location>
        <begin position="62"/>
        <end position="82"/>
    </location>
</feature>
<dbReference type="PROSITE" id="PS51257">
    <property type="entry name" value="PROKAR_LIPOPROTEIN"/>
    <property type="match status" value="1"/>
</dbReference>
<dbReference type="Proteomes" id="UP000541470">
    <property type="component" value="Unassembled WGS sequence"/>
</dbReference>
<dbReference type="RefSeq" id="WP_169593834.1">
    <property type="nucleotide sequence ID" value="NZ_JABBGK010000003.1"/>
</dbReference>
<name>A0A7Y0AYJ6_9HYPH</name>
<protein>
    <submittedName>
        <fullName evidence="2">Uncharacterized protein</fullName>
    </submittedName>
</protein>